<dbReference type="PRINTS" id="PR00980">
    <property type="entry name" value="TRNASYNTHALA"/>
</dbReference>
<gene>
    <name evidence="15" type="primary">alaS</name>
    <name evidence="18" type="ORF">FC19_GL001256</name>
</gene>
<dbReference type="SUPFAM" id="SSF50447">
    <property type="entry name" value="Translation proteins"/>
    <property type="match status" value="1"/>
</dbReference>
<keyword evidence="19" id="KW-1185">Reference proteome</keyword>
<accession>A0A0R2CVB7</accession>
<evidence type="ECO:0000256" key="4">
    <source>
        <dbReference type="ARBA" id="ARBA00022555"/>
    </source>
</evidence>
<dbReference type="PROSITE" id="PS50860">
    <property type="entry name" value="AA_TRNA_LIGASE_II_ALA"/>
    <property type="match status" value="1"/>
</dbReference>
<dbReference type="SUPFAM" id="SSF101353">
    <property type="entry name" value="Putative anticodon-binding domain of alanyl-tRNA synthetase (AlaRS)"/>
    <property type="match status" value="1"/>
</dbReference>
<evidence type="ECO:0000256" key="1">
    <source>
        <dbReference type="ARBA" id="ARBA00004496"/>
    </source>
</evidence>
<evidence type="ECO:0000256" key="2">
    <source>
        <dbReference type="ARBA" id="ARBA00008226"/>
    </source>
</evidence>
<dbReference type="NCBIfam" id="TIGR00344">
    <property type="entry name" value="alaS"/>
    <property type="match status" value="1"/>
</dbReference>
<dbReference type="HAMAP" id="MF_00036_B">
    <property type="entry name" value="Ala_tRNA_synth_B"/>
    <property type="match status" value="1"/>
</dbReference>
<dbReference type="GO" id="GO:0140096">
    <property type="term" value="F:catalytic activity, acting on a protein"/>
    <property type="evidence" value="ECO:0007669"/>
    <property type="project" value="UniProtKB-ARBA"/>
</dbReference>
<keyword evidence="7 15" id="KW-0547">Nucleotide-binding</keyword>
<evidence type="ECO:0000256" key="15">
    <source>
        <dbReference type="HAMAP-Rule" id="MF_00036"/>
    </source>
</evidence>
<comment type="function">
    <text evidence="13 15">Catalyzes the attachment of alanine to tRNA(Ala) in a two-step reaction: alanine is first activated by ATP to form Ala-AMP and then transferred to the acceptor end of tRNA(Ala). Also edits incorrectly charged Ser-tRNA(Ala) and Gly-tRNA(Ala) via its editing domain.</text>
</comment>
<evidence type="ECO:0000256" key="16">
    <source>
        <dbReference type="SAM" id="Coils"/>
    </source>
</evidence>
<feature type="binding site" evidence="15">
    <location>
        <position position="584"/>
    </location>
    <ligand>
        <name>Zn(2+)</name>
        <dbReference type="ChEBI" id="CHEBI:29105"/>
    </ligand>
</feature>
<dbReference type="FunFam" id="3.30.930.10:FF:000046">
    <property type="entry name" value="Alanine--tRNA ligase"/>
    <property type="match status" value="1"/>
</dbReference>
<dbReference type="Pfam" id="PF02272">
    <property type="entry name" value="DHHA1"/>
    <property type="match status" value="1"/>
</dbReference>
<dbReference type="InterPro" id="IPR045864">
    <property type="entry name" value="aa-tRNA-synth_II/BPL/LPL"/>
</dbReference>
<organism evidence="18 19">
    <name type="scientific">Liquorilactobacillus aquaticus DSM 21051</name>
    <dbReference type="NCBI Taxonomy" id="1423725"/>
    <lineage>
        <taxon>Bacteria</taxon>
        <taxon>Bacillati</taxon>
        <taxon>Bacillota</taxon>
        <taxon>Bacilli</taxon>
        <taxon>Lactobacillales</taxon>
        <taxon>Lactobacillaceae</taxon>
        <taxon>Liquorilactobacillus</taxon>
    </lineage>
</organism>
<feature type="binding site" evidence="15">
    <location>
        <position position="682"/>
    </location>
    <ligand>
        <name>Zn(2+)</name>
        <dbReference type="ChEBI" id="CHEBI:29105"/>
    </ligand>
</feature>
<dbReference type="FunFam" id="3.30.54.20:FF:000001">
    <property type="entry name" value="Alanine--tRNA ligase"/>
    <property type="match status" value="1"/>
</dbReference>
<feature type="binding site" evidence="15">
    <location>
        <position position="580"/>
    </location>
    <ligand>
        <name>Zn(2+)</name>
        <dbReference type="ChEBI" id="CHEBI:29105"/>
    </ligand>
</feature>
<dbReference type="GO" id="GO:0006419">
    <property type="term" value="P:alanyl-tRNA aminoacylation"/>
    <property type="evidence" value="ECO:0007669"/>
    <property type="project" value="UniProtKB-UniRule"/>
</dbReference>
<evidence type="ECO:0000256" key="10">
    <source>
        <dbReference type="ARBA" id="ARBA00022884"/>
    </source>
</evidence>
<comment type="domain">
    <text evidence="15">Consists of three domains; the N-terminal catalytic domain, the editing domain and the C-terminal C-Ala domain. The editing domain removes incorrectly charged amino acids, while the C-Ala domain, along with tRNA(Ala), serves as a bridge to cooperatively bring together the editing and aminoacylation centers thus stimulating deacylation of misacylated tRNAs.</text>
</comment>
<dbReference type="InterPro" id="IPR012947">
    <property type="entry name" value="tRNA_SAD"/>
</dbReference>
<dbReference type="InterPro" id="IPR003156">
    <property type="entry name" value="DHHA1_dom"/>
</dbReference>
<dbReference type="InterPro" id="IPR050058">
    <property type="entry name" value="Ala-tRNA_ligase"/>
</dbReference>
<keyword evidence="4 15" id="KW-0820">tRNA-binding</keyword>
<dbReference type="PANTHER" id="PTHR11777:SF9">
    <property type="entry name" value="ALANINE--TRNA LIGASE, CYTOPLASMIC"/>
    <property type="match status" value="1"/>
</dbReference>
<comment type="caution">
    <text evidence="18">The sequence shown here is derived from an EMBL/GenBank/DDBJ whole genome shotgun (WGS) entry which is preliminary data.</text>
</comment>
<dbReference type="CDD" id="cd00673">
    <property type="entry name" value="AlaRS_core"/>
    <property type="match status" value="1"/>
</dbReference>
<dbReference type="SUPFAM" id="SSF55681">
    <property type="entry name" value="Class II aaRS and biotin synthetases"/>
    <property type="match status" value="1"/>
</dbReference>
<dbReference type="PATRIC" id="fig|1423725.3.peg.1294"/>
<keyword evidence="8 15" id="KW-0862">Zinc</keyword>
<evidence type="ECO:0000256" key="12">
    <source>
        <dbReference type="ARBA" id="ARBA00023146"/>
    </source>
</evidence>
<evidence type="ECO:0000256" key="7">
    <source>
        <dbReference type="ARBA" id="ARBA00022741"/>
    </source>
</evidence>
<dbReference type="InterPro" id="IPR018162">
    <property type="entry name" value="Ala-tRNA-ligase_IIc_anticod-bd"/>
</dbReference>
<dbReference type="GO" id="GO:0002161">
    <property type="term" value="F:aminoacyl-tRNA deacylase activity"/>
    <property type="evidence" value="ECO:0007669"/>
    <property type="project" value="TreeGrafter"/>
</dbReference>
<keyword evidence="11 15" id="KW-0648">Protein biosynthesis</keyword>
<evidence type="ECO:0000256" key="8">
    <source>
        <dbReference type="ARBA" id="ARBA00022833"/>
    </source>
</evidence>
<keyword evidence="10 15" id="KW-0694">RNA-binding</keyword>
<keyword evidence="16" id="KW-0175">Coiled coil</keyword>
<protein>
    <recommendedName>
        <fullName evidence="15">Alanine--tRNA ligase</fullName>
        <ecNumber evidence="15">6.1.1.7</ecNumber>
    </recommendedName>
    <alternativeName>
        <fullName evidence="15">Alanyl-tRNA synthetase</fullName>
        <shortName evidence="15">AlaRS</shortName>
    </alternativeName>
</protein>
<dbReference type="InterPro" id="IPR018163">
    <property type="entry name" value="Thr/Ala-tRNA-synth_IIc_edit"/>
</dbReference>
<dbReference type="GO" id="GO:0005524">
    <property type="term" value="F:ATP binding"/>
    <property type="evidence" value="ECO:0007669"/>
    <property type="project" value="UniProtKB-UniRule"/>
</dbReference>
<dbReference type="FunFam" id="3.10.310.40:FF:000001">
    <property type="entry name" value="Alanine--tRNA ligase"/>
    <property type="match status" value="1"/>
</dbReference>
<dbReference type="Gene3D" id="3.10.310.40">
    <property type="match status" value="1"/>
</dbReference>
<dbReference type="AlphaFoldDB" id="A0A0R2CVB7"/>
<dbReference type="FunFam" id="3.30.980.10:FF:000004">
    <property type="entry name" value="Alanine--tRNA ligase, cytoplasmic"/>
    <property type="match status" value="1"/>
</dbReference>
<dbReference type="InterPro" id="IPR002318">
    <property type="entry name" value="Ala-tRNA-lgiase_IIc"/>
</dbReference>
<keyword evidence="5 15" id="KW-0436">Ligase</keyword>
<feature type="coiled-coil region" evidence="16">
    <location>
        <begin position="723"/>
        <end position="776"/>
    </location>
</feature>
<feature type="domain" description="Alanyl-transfer RNA synthetases family profile" evidence="17">
    <location>
        <begin position="16"/>
        <end position="725"/>
    </location>
</feature>
<dbReference type="SUPFAM" id="SSF55186">
    <property type="entry name" value="ThrRS/AlaRS common domain"/>
    <property type="match status" value="1"/>
</dbReference>
<comment type="cofactor">
    <cofactor evidence="15">
        <name>Zn(2+)</name>
        <dbReference type="ChEBI" id="CHEBI:29105"/>
    </cofactor>
    <text evidence="15">Binds 1 zinc ion per subunit.</text>
</comment>
<keyword evidence="9 15" id="KW-0067">ATP-binding</keyword>
<dbReference type="Gene3D" id="3.30.980.10">
    <property type="entry name" value="Threonyl-trna Synthetase, Chain A, domain 2"/>
    <property type="match status" value="1"/>
</dbReference>
<evidence type="ECO:0000256" key="5">
    <source>
        <dbReference type="ARBA" id="ARBA00022598"/>
    </source>
</evidence>
<dbReference type="GO" id="GO:0008270">
    <property type="term" value="F:zinc ion binding"/>
    <property type="evidence" value="ECO:0007669"/>
    <property type="project" value="UniProtKB-UniRule"/>
</dbReference>
<dbReference type="Proteomes" id="UP000051015">
    <property type="component" value="Unassembled WGS sequence"/>
</dbReference>
<reference evidence="18 19" key="1">
    <citation type="journal article" date="2015" name="Genome Announc.">
        <title>Expanding the biotechnology potential of lactobacilli through comparative genomics of 213 strains and associated genera.</title>
        <authorList>
            <person name="Sun Z."/>
            <person name="Harris H.M."/>
            <person name="McCann A."/>
            <person name="Guo C."/>
            <person name="Argimon S."/>
            <person name="Zhang W."/>
            <person name="Yang X."/>
            <person name="Jeffery I.B."/>
            <person name="Cooney J.C."/>
            <person name="Kagawa T.F."/>
            <person name="Liu W."/>
            <person name="Song Y."/>
            <person name="Salvetti E."/>
            <person name="Wrobel A."/>
            <person name="Rasinkangas P."/>
            <person name="Parkhill J."/>
            <person name="Rea M.C."/>
            <person name="O'Sullivan O."/>
            <person name="Ritari J."/>
            <person name="Douillard F.P."/>
            <person name="Paul Ross R."/>
            <person name="Yang R."/>
            <person name="Briner A.E."/>
            <person name="Felis G.E."/>
            <person name="de Vos W.M."/>
            <person name="Barrangou R."/>
            <person name="Klaenhammer T.R."/>
            <person name="Caufield P.W."/>
            <person name="Cui Y."/>
            <person name="Zhang H."/>
            <person name="O'Toole P.W."/>
        </authorList>
    </citation>
    <scope>NUCLEOTIDE SEQUENCE [LARGE SCALE GENOMIC DNA]</scope>
    <source>
        <strain evidence="18 19">DSM 21051</strain>
    </source>
</reference>
<evidence type="ECO:0000313" key="18">
    <source>
        <dbReference type="EMBL" id="KRM95777.1"/>
    </source>
</evidence>
<dbReference type="SMART" id="SM00863">
    <property type="entry name" value="tRNA_SAD"/>
    <property type="match status" value="1"/>
</dbReference>
<evidence type="ECO:0000256" key="6">
    <source>
        <dbReference type="ARBA" id="ARBA00022723"/>
    </source>
</evidence>
<dbReference type="STRING" id="1423725.FC19_GL001256"/>
<evidence type="ECO:0000256" key="11">
    <source>
        <dbReference type="ARBA" id="ARBA00022917"/>
    </source>
</evidence>
<comment type="subcellular location">
    <subcellularLocation>
        <location evidence="1 15">Cytoplasm</location>
    </subcellularLocation>
</comment>
<dbReference type="Pfam" id="PF07973">
    <property type="entry name" value="tRNA_SAD"/>
    <property type="match status" value="1"/>
</dbReference>
<dbReference type="GO" id="GO:0000049">
    <property type="term" value="F:tRNA binding"/>
    <property type="evidence" value="ECO:0007669"/>
    <property type="project" value="UniProtKB-KW"/>
</dbReference>
<name>A0A0R2CVB7_9LACO</name>
<dbReference type="InterPro" id="IPR018165">
    <property type="entry name" value="Ala-tRNA-synth_IIc_core"/>
</dbReference>
<evidence type="ECO:0000256" key="13">
    <source>
        <dbReference type="ARBA" id="ARBA00024779"/>
    </source>
</evidence>
<comment type="similarity">
    <text evidence="2 15">Belongs to the class-II aminoacyl-tRNA synthetase family.</text>
</comment>
<dbReference type="InterPro" id="IPR009000">
    <property type="entry name" value="Transl_B-barrel_sf"/>
</dbReference>
<evidence type="ECO:0000259" key="17">
    <source>
        <dbReference type="PROSITE" id="PS50860"/>
    </source>
</evidence>
<dbReference type="Gene3D" id="2.40.30.130">
    <property type="match status" value="1"/>
</dbReference>
<keyword evidence="12 15" id="KW-0030">Aminoacyl-tRNA synthetase</keyword>
<dbReference type="Pfam" id="PF01411">
    <property type="entry name" value="tRNA-synt_2c"/>
    <property type="match status" value="1"/>
</dbReference>
<dbReference type="GO" id="GO:0016740">
    <property type="term" value="F:transferase activity"/>
    <property type="evidence" value="ECO:0007669"/>
    <property type="project" value="UniProtKB-ARBA"/>
</dbReference>
<dbReference type="GO" id="GO:0005829">
    <property type="term" value="C:cytosol"/>
    <property type="evidence" value="ECO:0007669"/>
    <property type="project" value="TreeGrafter"/>
</dbReference>
<dbReference type="GO" id="GO:0004813">
    <property type="term" value="F:alanine-tRNA ligase activity"/>
    <property type="evidence" value="ECO:0007669"/>
    <property type="project" value="UniProtKB-UniRule"/>
</dbReference>
<proteinExistence type="inferred from homology"/>
<feature type="binding site" evidence="15">
    <location>
        <position position="686"/>
    </location>
    <ligand>
        <name>Zn(2+)</name>
        <dbReference type="ChEBI" id="CHEBI:29105"/>
    </ligand>
</feature>
<dbReference type="EMBL" id="AYZD01000018">
    <property type="protein sequence ID" value="KRM95777.1"/>
    <property type="molecule type" value="Genomic_DNA"/>
</dbReference>
<comment type="catalytic activity">
    <reaction evidence="14 15">
        <text>tRNA(Ala) + L-alanine + ATP = L-alanyl-tRNA(Ala) + AMP + diphosphate</text>
        <dbReference type="Rhea" id="RHEA:12540"/>
        <dbReference type="Rhea" id="RHEA-COMP:9657"/>
        <dbReference type="Rhea" id="RHEA-COMP:9923"/>
        <dbReference type="ChEBI" id="CHEBI:30616"/>
        <dbReference type="ChEBI" id="CHEBI:33019"/>
        <dbReference type="ChEBI" id="CHEBI:57972"/>
        <dbReference type="ChEBI" id="CHEBI:78442"/>
        <dbReference type="ChEBI" id="CHEBI:78497"/>
        <dbReference type="ChEBI" id="CHEBI:456215"/>
        <dbReference type="EC" id="6.1.1.7"/>
    </reaction>
</comment>
<dbReference type="EC" id="6.1.1.7" evidence="15"/>
<evidence type="ECO:0000256" key="3">
    <source>
        <dbReference type="ARBA" id="ARBA00022490"/>
    </source>
</evidence>
<keyword evidence="3 15" id="KW-0963">Cytoplasm</keyword>
<evidence type="ECO:0000256" key="9">
    <source>
        <dbReference type="ARBA" id="ARBA00022840"/>
    </source>
</evidence>
<dbReference type="Gene3D" id="3.30.54.20">
    <property type="match status" value="1"/>
</dbReference>
<dbReference type="Gene3D" id="3.30.930.10">
    <property type="entry name" value="Bira Bifunctional Protein, Domain 2"/>
    <property type="match status" value="1"/>
</dbReference>
<evidence type="ECO:0000313" key="19">
    <source>
        <dbReference type="Proteomes" id="UP000051015"/>
    </source>
</evidence>
<dbReference type="InterPro" id="IPR023033">
    <property type="entry name" value="Ala_tRNA_ligase_euk/bac"/>
</dbReference>
<dbReference type="PANTHER" id="PTHR11777">
    <property type="entry name" value="ALANYL-TRNA SYNTHETASE"/>
    <property type="match status" value="1"/>
</dbReference>
<evidence type="ECO:0000256" key="14">
    <source>
        <dbReference type="ARBA" id="ARBA00048300"/>
    </source>
</evidence>
<sequence length="894" mass="100291">MFFDKRKGVILRMKELSSSQIRQMYLDFFKEKGHEVMPSASLIPHDDPTLLWINSGVATMKKFFDGSVVPKNPRITSSQKSIRTNDIENVGHTARHHTLFEMLGNFSVGDYFKEEAISWAWELLTSPEWFAMDKERLYVTVYPKDTTAKRIWNEVAGVPKDHIYEVEDNFWDIGQGPSGPDSEIFYDRGQKFNNLAEDDPENYPGGENERYLEIWNIVFSEFNHKPDGTYEPLPHKNIDTGMGLERVVSVFQNAPTNFETDLFLPIIKQTEDFSDGKKYGQVKENDVSFKVIADHIRAVTFAIGDGAIPSNEGRGYVIRRLIRRAVMHGQKLGIEQAFLYKLVPVVGQIMQSHYPEVLEQADYIAKIVRSEEDRFNETLKDGLELLNEMITEAKDKENKQLSGKTAFKLYDTYGFPIELTKEYANDQGMTIDQAGFDKEMEQQKERARAARGNAKSMGVQKGLLTDIKTESSYIGYDCLKSNGILKDIIFEDKIVDRVEKGSAQLIFDQTPFYAEMGGQVGDTGIIQDKQGTTVAEVTDVQHAPNGQNMHTVKVLFPLSKEKEYILQVNKQLHDKTRKNHTATHLLDQALRDVLGSHTHQAGSLVEPDYLRFDFTNLGAVTKEDLAKIERIVNEKIWENIPVETVETDFESAKKLGAIALFTEKYGDVVRVVKVGDYSIELCGGNHVDNTNELGLFKITSESGVGAGVRRIEAVTSKEAYEFLEKHNQLLEDISAQLKVAQLKEIPHKLDQYQAEIKELEQQKQALEDKFAQQQAGSIFKKVEQIKGKTLIKAQVKVSGMAQLRQLADQWKSQKYSDILVLATVTEDGKVNLITAASDEAVKAGLKAGELIKAIAPSVGGGGGGRPDLAQAGGKKPAGIPDALNAASKWLEQMA</sequence>
<keyword evidence="6 15" id="KW-0479">Metal-binding</keyword>
<dbReference type="InterPro" id="IPR018164">
    <property type="entry name" value="Ala-tRNA-synth_IIc_N"/>
</dbReference>